<dbReference type="Pfam" id="PF00392">
    <property type="entry name" value="GntR"/>
    <property type="match status" value="1"/>
</dbReference>
<evidence type="ECO:0000256" key="1">
    <source>
        <dbReference type="ARBA" id="ARBA00023015"/>
    </source>
</evidence>
<evidence type="ECO:0000313" key="6">
    <source>
        <dbReference type="Proteomes" id="UP001438953"/>
    </source>
</evidence>
<sequence length="230" mass="25389">MTQPNPEITPSDTTEGDHLVEKIARELSASILSGTLKPGERLAESAIARRMQLSRAPVREALRLLERSRLVAYRANRGFVVRQMDPAEIEALYDLRVVIETAAIRRLVAREEPELADQLRAQLDLLYGLSGTGVTRTSYVDADLGFHRLICVLSGNPRLADVFDQIAAEVKLCINQTGREQDGPRRIAASHEQILTQVIAADPEGAAQALTEHLQEAERMMLALFAQAAE</sequence>
<organism evidence="5 6">
    <name type="scientific">Thioclava kandeliae</name>
    <dbReference type="NCBI Taxonomy" id="3070818"/>
    <lineage>
        <taxon>Bacteria</taxon>
        <taxon>Pseudomonadati</taxon>
        <taxon>Pseudomonadota</taxon>
        <taxon>Alphaproteobacteria</taxon>
        <taxon>Rhodobacterales</taxon>
        <taxon>Paracoccaceae</taxon>
        <taxon>Thioclava</taxon>
    </lineage>
</organism>
<dbReference type="Proteomes" id="UP001438953">
    <property type="component" value="Unassembled WGS sequence"/>
</dbReference>
<name>A0ABV1SBK4_9RHOB</name>
<dbReference type="InterPro" id="IPR036388">
    <property type="entry name" value="WH-like_DNA-bd_sf"/>
</dbReference>
<evidence type="ECO:0000313" key="5">
    <source>
        <dbReference type="EMBL" id="MER5170282.1"/>
    </source>
</evidence>
<keyword evidence="2" id="KW-0238">DNA-binding</keyword>
<keyword evidence="1" id="KW-0805">Transcription regulation</keyword>
<evidence type="ECO:0000259" key="4">
    <source>
        <dbReference type="PROSITE" id="PS50949"/>
    </source>
</evidence>
<dbReference type="Gene3D" id="1.20.120.530">
    <property type="entry name" value="GntR ligand-binding domain-like"/>
    <property type="match status" value="1"/>
</dbReference>
<evidence type="ECO:0000256" key="3">
    <source>
        <dbReference type="ARBA" id="ARBA00023163"/>
    </source>
</evidence>
<proteinExistence type="predicted"/>
<feature type="domain" description="HTH gntR-type" evidence="4">
    <location>
        <begin position="17"/>
        <end position="84"/>
    </location>
</feature>
<dbReference type="Gene3D" id="1.10.10.10">
    <property type="entry name" value="Winged helix-like DNA-binding domain superfamily/Winged helix DNA-binding domain"/>
    <property type="match status" value="1"/>
</dbReference>
<dbReference type="PROSITE" id="PS50949">
    <property type="entry name" value="HTH_GNTR"/>
    <property type="match status" value="1"/>
</dbReference>
<dbReference type="Pfam" id="PF07729">
    <property type="entry name" value="FCD"/>
    <property type="match status" value="1"/>
</dbReference>
<reference evidence="5 6" key="1">
    <citation type="submission" date="2024-01" db="EMBL/GenBank/DDBJ databases">
        <authorList>
            <person name="Deng Y."/>
            <person name="Su J."/>
        </authorList>
    </citation>
    <scope>NUCLEOTIDE SEQUENCE [LARGE SCALE GENOMIC DNA]</scope>
    <source>
        <strain evidence="5 6">CPCC 100088</strain>
    </source>
</reference>
<keyword evidence="3" id="KW-0804">Transcription</keyword>
<gene>
    <name evidence="5" type="ORF">VSX56_00720</name>
</gene>
<comment type="caution">
    <text evidence="5">The sequence shown here is derived from an EMBL/GenBank/DDBJ whole genome shotgun (WGS) entry which is preliminary data.</text>
</comment>
<dbReference type="PANTHER" id="PTHR43537">
    <property type="entry name" value="TRANSCRIPTIONAL REGULATOR, GNTR FAMILY"/>
    <property type="match status" value="1"/>
</dbReference>
<dbReference type="InterPro" id="IPR036390">
    <property type="entry name" value="WH_DNA-bd_sf"/>
</dbReference>
<dbReference type="PANTHER" id="PTHR43537:SF45">
    <property type="entry name" value="GNTR FAMILY REGULATORY PROTEIN"/>
    <property type="match status" value="1"/>
</dbReference>
<dbReference type="CDD" id="cd07377">
    <property type="entry name" value="WHTH_GntR"/>
    <property type="match status" value="1"/>
</dbReference>
<dbReference type="SMART" id="SM00895">
    <property type="entry name" value="FCD"/>
    <property type="match status" value="1"/>
</dbReference>
<accession>A0ABV1SBK4</accession>
<dbReference type="InterPro" id="IPR008920">
    <property type="entry name" value="TF_FadR/GntR_C"/>
</dbReference>
<keyword evidence="6" id="KW-1185">Reference proteome</keyword>
<reference evidence="5 6" key="2">
    <citation type="submission" date="2024-06" db="EMBL/GenBank/DDBJ databases">
        <title>Thioclava kandeliae sp. nov. from a rhizosphere soil sample of Kandelia candel in a mangrove.</title>
        <authorList>
            <person name="Mu T."/>
        </authorList>
    </citation>
    <scope>NUCLEOTIDE SEQUENCE [LARGE SCALE GENOMIC DNA]</scope>
    <source>
        <strain evidence="5 6">CPCC 100088</strain>
    </source>
</reference>
<dbReference type="RefSeq" id="WP_339112428.1">
    <property type="nucleotide sequence ID" value="NZ_JAYWLC010000001.1"/>
</dbReference>
<dbReference type="SUPFAM" id="SSF48008">
    <property type="entry name" value="GntR ligand-binding domain-like"/>
    <property type="match status" value="1"/>
</dbReference>
<dbReference type="SUPFAM" id="SSF46785">
    <property type="entry name" value="Winged helix' DNA-binding domain"/>
    <property type="match status" value="1"/>
</dbReference>
<evidence type="ECO:0000256" key="2">
    <source>
        <dbReference type="ARBA" id="ARBA00023125"/>
    </source>
</evidence>
<dbReference type="SMART" id="SM00345">
    <property type="entry name" value="HTH_GNTR"/>
    <property type="match status" value="1"/>
</dbReference>
<protein>
    <submittedName>
        <fullName evidence="5">GntR family transcriptional regulator</fullName>
    </submittedName>
</protein>
<dbReference type="InterPro" id="IPR011711">
    <property type="entry name" value="GntR_C"/>
</dbReference>
<dbReference type="InterPro" id="IPR000524">
    <property type="entry name" value="Tscrpt_reg_HTH_GntR"/>
</dbReference>
<dbReference type="EMBL" id="JAYWLC010000001">
    <property type="protein sequence ID" value="MER5170282.1"/>
    <property type="molecule type" value="Genomic_DNA"/>
</dbReference>